<dbReference type="GO" id="GO:0046872">
    <property type="term" value="F:metal ion binding"/>
    <property type="evidence" value="ECO:0007669"/>
    <property type="project" value="UniProtKB-KW"/>
</dbReference>
<evidence type="ECO:0000256" key="2">
    <source>
        <dbReference type="ARBA" id="ARBA00004713"/>
    </source>
</evidence>
<evidence type="ECO:0000259" key="9">
    <source>
        <dbReference type="Pfam" id="PF08437"/>
    </source>
</evidence>
<dbReference type="InterPro" id="IPR050748">
    <property type="entry name" value="Glycosyltrans_8_dom-fam"/>
</dbReference>
<dbReference type="InterPro" id="IPR029044">
    <property type="entry name" value="Nucleotide-diphossugar_trans"/>
</dbReference>
<feature type="domain" description="Glycosyl transferase family 8 C-terminal" evidence="9">
    <location>
        <begin position="271"/>
        <end position="323"/>
    </location>
</feature>
<evidence type="ECO:0000313" key="11">
    <source>
        <dbReference type="Proteomes" id="UP000824410"/>
    </source>
</evidence>
<accession>A0AAP2K277</accession>
<dbReference type="InterPro" id="IPR002495">
    <property type="entry name" value="Glyco_trans_8"/>
</dbReference>
<reference evidence="10" key="1">
    <citation type="submission" date="2019-02" db="EMBL/GenBank/DDBJ databases">
        <title>Genomic characterization of isolates from hospital effluents in KZN, South Africa.</title>
        <authorList>
            <person name="Ntshobeni N."/>
            <person name="Allam M."/>
            <person name="Ismail A."/>
            <person name="Amoako D."/>
            <person name="Essack S."/>
            <person name="Chenia H."/>
        </authorList>
    </citation>
    <scope>NUCLEOTIDE SEQUENCE</scope>
    <source>
        <strain evidence="10">AFE97_S1</strain>
    </source>
</reference>
<evidence type="ECO:0000256" key="1">
    <source>
        <dbReference type="ARBA" id="ARBA00001946"/>
    </source>
</evidence>
<dbReference type="EMBL" id="SHDO01000028">
    <property type="protein sequence ID" value="MBX6982448.1"/>
    <property type="molecule type" value="Genomic_DNA"/>
</dbReference>
<keyword evidence="6" id="KW-0479">Metal-binding</keyword>
<comment type="pathway">
    <text evidence="2">Bacterial outer membrane biogenesis; LPS core biosynthesis.</text>
</comment>
<evidence type="ECO:0000256" key="7">
    <source>
        <dbReference type="ARBA" id="ARBA00022842"/>
    </source>
</evidence>
<dbReference type="Proteomes" id="UP000824410">
    <property type="component" value="Unassembled WGS sequence"/>
</dbReference>
<comment type="similarity">
    <text evidence="3">Belongs to the glycosyltransferase 8 family.</text>
</comment>
<evidence type="ECO:0000256" key="4">
    <source>
        <dbReference type="ARBA" id="ARBA00022676"/>
    </source>
</evidence>
<name>A0AAP2K277_PRORE</name>
<evidence type="ECO:0000256" key="6">
    <source>
        <dbReference type="ARBA" id="ARBA00022723"/>
    </source>
</evidence>
<dbReference type="InterPro" id="IPR013645">
    <property type="entry name" value="Glyco_transf_8N"/>
</dbReference>
<proteinExistence type="inferred from homology"/>
<sequence>MLCNEMIKSKIEINSDTNISNECYFHISYGVDENFLYGVGTSISSILLNNPENFFHFHLFVDNLSDERLFHQLMEHTQHRLSIYLIDNEKFKSLPLPSKGWSSAIYFRLIIISYLATKGLDKLLYLDADIICKGELSYLGSLEFNESTYLYAVKDKFRSDKNSLPMDMSKYFNSGFLYMSIKRMAEYNIPNQVIDLVNKSDFTHPDQDALNILLNNKVINISENFNFMFSLDWHITKKSDLPKISEQVVFIHFVGLTKPFHEWAKFYSECIYFESARDNSPWKNAPLLKPEGYKQLSRKKSHLRRNGDYIGFLITTIKYLMRKLSI</sequence>
<keyword evidence="8" id="KW-0448">Lipopolysaccharide biosynthesis</keyword>
<evidence type="ECO:0000313" key="10">
    <source>
        <dbReference type="EMBL" id="MBX6982448.1"/>
    </source>
</evidence>
<dbReference type="Pfam" id="PF08437">
    <property type="entry name" value="Glyco_transf_8C"/>
    <property type="match status" value="1"/>
</dbReference>
<dbReference type="PANTHER" id="PTHR13778">
    <property type="entry name" value="GLYCOSYLTRANSFERASE 8 DOMAIN-CONTAINING PROTEIN"/>
    <property type="match status" value="1"/>
</dbReference>
<organism evidence="10 11">
    <name type="scientific">Providencia rettgeri</name>
    <dbReference type="NCBI Taxonomy" id="587"/>
    <lineage>
        <taxon>Bacteria</taxon>
        <taxon>Pseudomonadati</taxon>
        <taxon>Pseudomonadota</taxon>
        <taxon>Gammaproteobacteria</taxon>
        <taxon>Enterobacterales</taxon>
        <taxon>Morganellaceae</taxon>
        <taxon>Providencia</taxon>
    </lineage>
</organism>
<comment type="caution">
    <text evidence="10">The sequence shown here is derived from an EMBL/GenBank/DDBJ whole genome shotgun (WGS) entry which is preliminary data.</text>
</comment>
<dbReference type="CDD" id="cd04194">
    <property type="entry name" value="GT8_A4GalT_like"/>
    <property type="match status" value="1"/>
</dbReference>
<dbReference type="SUPFAM" id="SSF53448">
    <property type="entry name" value="Nucleotide-diphospho-sugar transferases"/>
    <property type="match status" value="1"/>
</dbReference>
<evidence type="ECO:0000256" key="5">
    <source>
        <dbReference type="ARBA" id="ARBA00022679"/>
    </source>
</evidence>
<keyword evidence="5" id="KW-0808">Transferase</keyword>
<dbReference type="GO" id="GO:0008918">
    <property type="term" value="F:lipopolysaccharide 3-alpha-galactosyltransferase activity"/>
    <property type="evidence" value="ECO:0007669"/>
    <property type="project" value="InterPro"/>
</dbReference>
<comment type="cofactor">
    <cofactor evidence="1">
        <name>Mg(2+)</name>
        <dbReference type="ChEBI" id="CHEBI:18420"/>
    </cofactor>
</comment>
<dbReference type="RefSeq" id="WP_131680757.1">
    <property type="nucleotide sequence ID" value="NZ_SHCY01000007.1"/>
</dbReference>
<keyword evidence="4" id="KW-0328">Glycosyltransferase</keyword>
<protein>
    <submittedName>
        <fullName evidence="10">Lipopolysaccharide 1,2-glucosyltransferase</fullName>
    </submittedName>
</protein>
<evidence type="ECO:0000256" key="3">
    <source>
        <dbReference type="ARBA" id="ARBA00006351"/>
    </source>
</evidence>
<dbReference type="AlphaFoldDB" id="A0AAP2K277"/>
<gene>
    <name evidence="10" type="ORF">EX242_19595</name>
</gene>
<evidence type="ECO:0000256" key="8">
    <source>
        <dbReference type="ARBA" id="ARBA00022985"/>
    </source>
</evidence>
<keyword evidence="7" id="KW-0460">Magnesium</keyword>
<dbReference type="Pfam" id="PF01501">
    <property type="entry name" value="Glyco_transf_8"/>
    <property type="match status" value="1"/>
</dbReference>
<dbReference type="Gene3D" id="3.90.550.10">
    <property type="entry name" value="Spore Coat Polysaccharide Biosynthesis Protein SpsA, Chain A"/>
    <property type="match status" value="1"/>
</dbReference>
<dbReference type="PANTHER" id="PTHR13778:SF47">
    <property type="entry name" value="LIPOPOLYSACCHARIDE 1,3-GALACTOSYLTRANSFERASE"/>
    <property type="match status" value="1"/>
</dbReference>